<evidence type="ECO:0000313" key="14">
    <source>
        <dbReference type="Proteomes" id="UP000887567"/>
    </source>
</evidence>
<sequence>MFRTSVVVFMFILILVVPTKEEKEAFDFKGAQNRSIGSFMITVRTDHEETKVTLNREKDVQTHFIDRVKRNTPHISRDVLNSIRMEVRNHILNLTASQFCQVPDKICTRGAPGKRGLRGRRGSRGRRGRPGHKGIKGLPGKYGKQGLRGFPGQKGQKGDIGNRGPPGLPGPKGERGKEVTEPSVLISPSTLTVTENQTATFHCNAHGYPKPQITWKMVSGKQIDFGKTRIDKSGLLEISNVSENDTGNYTCSAKSVLGEDANTVSLLVKFPPRFTEVQKPFQTILQGSTVNLKCAALGYPPPIITWTKMLGSLPTKRSQQNGGKLTITRFQQSDSGSYKCEAVNSVGKNIFYTTLSFGTCTRRKALGMQSKAIRDSQITASSSYNLRYLPSYGRLNIVLGNGGWLARSNTIGEWIQVDFLQATRITAIATQGTPKYDEWTSTYSLQHSYDGTSFRDYEGGKTLPGNSDRSTVVKNNLDPAITARYIRLLPKTYNNYMVIRMELYGCQL</sequence>
<comment type="subcellular location">
    <subcellularLocation>
        <location evidence="1">Cell membrane</location>
    </subcellularLocation>
</comment>
<dbReference type="GeneID" id="110231617"/>
<dbReference type="Gene3D" id="2.60.40.10">
    <property type="entry name" value="Immunoglobulins"/>
    <property type="match status" value="2"/>
</dbReference>
<dbReference type="OrthoDB" id="5988528at2759"/>
<accession>A0A913YBG2</accession>
<dbReference type="SMART" id="SM00409">
    <property type="entry name" value="IG"/>
    <property type="match status" value="2"/>
</dbReference>
<dbReference type="SMART" id="SM00231">
    <property type="entry name" value="FA58C"/>
    <property type="match status" value="1"/>
</dbReference>
<keyword evidence="3 10" id="KW-0732">Signal</keyword>
<feature type="domain" description="F5/8 type C" evidence="11">
    <location>
        <begin position="360"/>
        <end position="506"/>
    </location>
</feature>
<feature type="region of interest" description="Disordered" evidence="9">
    <location>
        <begin position="110"/>
        <end position="181"/>
    </location>
</feature>
<dbReference type="InterPro" id="IPR003599">
    <property type="entry name" value="Ig_sub"/>
</dbReference>
<dbReference type="PANTHER" id="PTHR12231">
    <property type="entry name" value="CTX-RELATED TYPE I TRANSMEMBRANE PROTEIN"/>
    <property type="match status" value="1"/>
</dbReference>
<dbReference type="EnsemblMetazoa" id="XM_028656824.1">
    <property type="protein sequence ID" value="XP_028512625.1"/>
    <property type="gene ID" value="LOC110231617"/>
</dbReference>
<evidence type="ECO:0000256" key="5">
    <source>
        <dbReference type="ARBA" id="ARBA00023136"/>
    </source>
</evidence>
<keyword evidence="7" id="KW-0325">Glycoprotein</keyword>
<keyword evidence="8" id="KW-0393">Immunoglobulin domain</keyword>
<keyword evidence="5" id="KW-0472">Membrane</keyword>
<dbReference type="FunFam" id="2.60.40.10:FF:000032">
    <property type="entry name" value="palladin isoform X1"/>
    <property type="match status" value="1"/>
</dbReference>
<evidence type="ECO:0000259" key="12">
    <source>
        <dbReference type="PROSITE" id="PS50835"/>
    </source>
</evidence>
<evidence type="ECO:0000256" key="2">
    <source>
        <dbReference type="ARBA" id="ARBA00022475"/>
    </source>
</evidence>
<dbReference type="PROSITE" id="PS50835">
    <property type="entry name" value="IG_LIKE"/>
    <property type="match status" value="2"/>
</dbReference>
<dbReference type="InterPro" id="IPR013783">
    <property type="entry name" value="Ig-like_fold"/>
</dbReference>
<dbReference type="InterPro" id="IPR003598">
    <property type="entry name" value="Ig_sub2"/>
</dbReference>
<dbReference type="Pfam" id="PF01391">
    <property type="entry name" value="Collagen"/>
    <property type="match status" value="1"/>
</dbReference>
<evidence type="ECO:0000313" key="13">
    <source>
        <dbReference type="EnsemblMetazoa" id="XP_028512625.1"/>
    </source>
</evidence>
<dbReference type="InterPro" id="IPR008979">
    <property type="entry name" value="Galactose-bd-like_sf"/>
</dbReference>
<dbReference type="InterPro" id="IPR036179">
    <property type="entry name" value="Ig-like_dom_sf"/>
</dbReference>
<dbReference type="GO" id="GO:0005886">
    <property type="term" value="C:plasma membrane"/>
    <property type="evidence" value="ECO:0007669"/>
    <property type="project" value="UniProtKB-SubCell"/>
</dbReference>
<dbReference type="Proteomes" id="UP000887567">
    <property type="component" value="Unplaced"/>
</dbReference>
<feature type="chain" id="PRO_5037493770" evidence="10">
    <location>
        <begin position="22"/>
        <end position="508"/>
    </location>
</feature>
<dbReference type="InterPro" id="IPR051170">
    <property type="entry name" value="Neural/epithelial_adhesion"/>
</dbReference>
<dbReference type="InterPro" id="IPR000421">
    <property type="entry name" value="FA58C"/>
</dbReference>
<evidence type="ECO:0000256" key="8">
    <source>
        <dbReference type="ARBA" id="ARBA00023319"/>
    </source>
</evidence>
<keyword evidence="2" id="KW-1003">Cell membrane</keyword>
<feature type="signal peptide" evidence="10">
    <location>
        <begin position="1"/>
        <end position="21"/>
    </location>
</feature>
<dbReference type="SMART" id="SM00408">
    <property type="entry name" value="IGc2"/>
    <property type="match status" value="2"/>
</dbReference>
<dbReference type="Pfam" id="PF00754">
    <property type="entry name" value="F5_F8_type_C"/>
    <property type="match status" value="1"/>
</dbReference>
<dbReference type="Gene3D" id="2.60.120.260">
    <property type="entry name" value="Galactose-binding domain-like"/>
    <property type="match status" value="1"/>
</dbReference>
<evidence type="ECO:0000256" key="6">
    <source>
        <dbReference type="ARBA" id="ARBA00023157"/>
    </source>
</evidence>
<dbReference type="PROSITE" id="PS50022">
    <property type="entry name" value="FA58C_3"/>
    <property type="match status" value="1"/>
</dbReference>
<dbReference type="CDD" id="cd00057">
    <property type="entry name" value="FA58C"/>
    <property type="match status" value="1"/>
</dbReference>
<feature type="domain" description="Ig-like" evidence="12">
    <location>
        <begin position="182"/>
        <end position="265"/>
    </location>
</feature>
<dbReference type="InterPro" id="IPR007110">
    <property type="entry name" value="Ig-like_dom"/>
</dbReference>
<reference evidence="13" key="1">
    <citation type="submission" date="2022-11" db="UniProtKB">
        <authorList>
            <consortium name="EnsemblMetazoa"/>
        </authorList>
    </citation>
    <scope>IDENTIFICATION</scope>
</reference>
<evidence type="ECO:0000256" key="9">
    <source>
        <dbReference type="SAM" id="MobiDB-lite"/>
    </source>
</evidence>
<dbReference type="SUPFAM" id="SSF49785">
    <property type="entry name" value="Galactose-binding domain-like"/>
    <property type="match status" value="1"/>
</dbReference>
<organism evidence="13 14">
    <name type="scientific">Exaiptasia diaphana</name>
    <name type="common">Tropical sea anemone</name>
    <name type="synonym">Aiptasia pulchella</name>
    <dbReference type="NCBI Taxonomy" id="2652724"/>
    <lineage>
        <taxon>Eukaryota</taxon>
        <taxon>Metazoa</taxon>
        <taxon>Cnidaria</taxon>
        <taxon>Anthozoa</taxon>
        <taxon>Hexacorallia</taxon>
        <taxon>Actiniaria</taxon>
        <taxon>Aiptasiidae</taxon>
        <taxon>Exaiptasia</taxon>
    </lineage>
</organism>
<keyword evidence="14" id="KW-1185">Reference proteome</keyword>
<dbReference type="InterPro" id="IPR008160">
    <property type="entry name" value="Collagen"/>
</dbReference>
<evidence type="ECO:0000256" key="3">
    <source>
        <dbReference type="ARBA" id="ARBA00022729"/>
    </source>
</evidence>
<dbReference type="PANTHER" id="PTHR12231:SF253">
    <property type="entry name" value="DPR-INTERACTING PROTEIN ETA, ISOFORM B-RELATED"/>
    <property type="match status" value="1"/>
</dbReference>
<dbReference type="AlphaFoldDB" id="A0A913YBG2"/>
<evidence type="ECO:0000256" key="10">
    <source>
        <dbReference type="SAM" id="SignalP"/>
    </source>
</evidence>
<evidence type="ECO:0000256" key="4">
    <source>
        <dbReference type="ARBA" id="ARBA00022737"/>
    </source>
</evidence>
<feature type="compositionally biased region" description="Basic residues" evidence="9">
    <location>
        <begin position="115"/>
        <end position="135"/>
    </location>
</feature>
<dbReference type="RefSeq" id="XP_028512625.1">
    <property type="nucleotide sequence ID" value="XM_028656824.1"/>
</dbReference>
<dbReference type="PROSITE" id="PS01285">
    <property type="entry name" value="FA58C_1"/>
    <property type="match status" value="1"/>
</dbReference>
<evidence type="ECO:0000256" key="7">
    <source>
        <dbReference type="ARBA" id="ARBA00023180"/>
    </source>
</evidence>
<evidence type="ECO:0000256" key="1">
    <source>
        <dbReference type="ARBA" id="ARBA00004236"/>
    </source>
</evidence>
<dbReference type="FunFam" id="2.60.40.10:FF:000005">
    <property type="entry name" value="Neuronal cell adhesion molecule"/>
    <property type="match status" value="1"/>
</dbReference>
<proteinExistence type="predicted"/>
<evidence type="ECO:0000259" key="11">
    <source>
        <dbReference type="PROSITE" id="PS50022"/>
    </source>
</evidence>
<keyword evidence="6" id="KW-1015">Disulfide bond</keyword>
<feature type="domain" description="Ig-like" evidence="12">
    <location>
        <begin position="272"/>
        <end position="356"/>
    </location>
</feature>
<dbReference type="FunFam" id="2.60.120.260:FF:000016">
    <property type="entry name" value="Contactin-associated protein-like 4 isoform 1"/>
    <property type="match status" value="1"/>
</dbReference>
<dbReference type="SUPFAM" id="SSF48726">
    <property type="entry name" value="Immunoglobulin"/>
    <property type="match status" value="2"/>
</dbReference>
<dbReference type="Pfam" id="PF13927">
    <property type="entry name" value="Ig_3"/>
    <property type="match status" value="2"/>
</dbReference>
<protein>
    <submittedName>
        <fullName evidence="13">Uncharacterized protein</fullName>
    </submittedName>
</protein>
<name>A0A913YBG2_EXADI</name>
<keyword evidence="4" id="KW-0677">Repeat</keyword>